<reference evidence="1" key="1">
    <citation type="submission" date="2020-10" db="EMBL/GenBank/DDBJ databases">
        <authorList>
            <person name="Kikuchi T."/>
        </authorList>
    </citation>
    <scope>NUCLEOTIDE SEQUENCE</scope>
    <source>
        <strain evidence="1">NKZ352</strain>
    </source>
</reference>
<keyword evidence="2" id="KW-1185">Reference proteome</keyword>
<dbReference type="EMBL" id="CAJGYM010000099">
    <property type="protein sequence ID" value="CAD6197584.1"/>
    <property type="molecule type" value="Genomic_DNA"/>
</dbReference>
<evidence type="ECO:0000313" key="2">
    <source>
        <dbReference type="Proteomes" id="UP000835052"/>
    </source>
</evidence>
<evidence type="ECO:0000313" key="1">
    <source>
        <dbReference type="EMBL" id="CAD6197584.1"/>
    </source>
</evidence>
<dbReference type="Proteomes" id="UP000835052">
    <property type="component" value="Unassembled WGS sequence"/>
</dbReference>
<accession>A0A8S1HNK7</accession>
<comment type="caution">
    <text evidence="1">The sequence shown here is derived from an EMBL/GenBank/DDBJ whole genome shotgun (WGS) entry which is preliminary data.</text>
</comment>
<dbReference type="AlphaFoldDB" id="A0A8S1HNK7"/>
<gene>
    <name evidence="1" type="ORF">CAUJ_LOCUS13493</name>
</gene>
<protein>
    <submittedName>
        <fullName evidence="1">Uncharacterized protein</fullName>
    </submittedName>
</protein>
<sequence>MFAVLFLCVGIAHACAPTGTSTAGVLPTSCPISNQIINVAKKICECPTNMKPNAGNTACECSSDNFALNSDNNGCHCKLTGNVEPITCTCKGAIPSAGSSVCPT</sequence>
<proteinExistence type="predicted"/>
<name>A0A8S1HNK7_9PELO</name>
<organism evidence="1 2">
    <name type="scientific">Caenorhabditis auriculariae</name>
    <dbReference type="NCBI Taxonomy" id="2777116"/>
    <lineage>
        <taxon>Eukaryota</taxon>
        <taxon>Metazoa</taxon>
        <taxon>Ecdysozoa</taxon>
        <taxon>Nematoda</taxon>
        <taxon>Chromadorea</taxon>
        <taxon>Rhabditida</taxon>
        <taxon>Rhabditina</taxon>
        <taxon>Rhabditomorpha</taxon>
        <taxon>Rhabditoidea</taxon>
        <taxon>Rhabditidae</taxon>
        <taxon>Peloderinae</taxon>
        <taxon>Caenorhabditis</taxon>
    </lineage>
</organism>